<dbReference type="AlphaFoldDB" id="A0AAY4ERW7"/>
<dbReference type="Ensembl" id="ENSDCDT00010070684.1">
    <property type="protein sequence ID" value="ENSDCDP00010059951.1"/>
    <property type="gene ID" value="ENSDCDG00010033416.1"/>
</dbReference>
<gene>
    <name evidence="8" type="primary">ascl1b</name>
</gene>
<dbReference type="PANTHER" id="PTHR23349:SF108">
    <property type="entry name" value="BHLH DOMAIN-CONTAINING PROTEIN"/>
    <property type="match status" value="1"/>
</dbReference>
<proteinExistence type="predicted"/>
<dbReference type="PROSITE" id="PS50888">
    <property type="entry name" value="BHLH"/>
    <property type="match status" value="1"/>
</dbReference>
<feature type="region of interest" description="Disordered" evidence="6">
    <location>
        <begin position="1"/>
        <end position="92"/>
    </location>
</feature>
<evidence type="ECO:0000313" key="9">
    <source>
        <dbReference type="Proteomes" id="UP000694580"/>
    </source>
</evidence>
<organism evidence="8 9">
    <name type="scientific">Denticeps clupeoides</name>
    <name type="common">denticle herring</name>
    <dbReference type="NCBI Taxonomy" id="299321"/>
    <lineage>
        <taxon>Eukaryota</taxon>
        <taxon>Metazoa</taxon>
        <taxon>Chordata</taxon>
        <taxon>Craniata</taxon>
        <taxon>Vertebrata</taxon>
        <taxon>Euteleostomi</taxon>
        <taxon>Actinopterygii</taxon>
        <taxon>Neopterygii</taxon>
        <taxon>Teleostei</taxon>
        <taxon>Clupei</taxon>
        <taxon>Clupeiformes</taxon>
        <taxon>Denticipitoidei</taxon>
        <taxon>Denticipitidae</taxon>
        <taxon>Denticeps</taxon>
    </lineage>
</organism>
<comment type="subcellular location">
    <subcellularLocation>
        <location evidence="1">Nucleus</location>
    </subcellularLocation>
</comment>
<evidence type="ECO:0000256" key="2">
    <source>
        <dbReference type="ARBA" id="ARBA00011571"/>
    </source>
</evidence>
<dbReference type="GeneTree" id="ENSGT00940000165300"/>
<keyword evidence="3" id="KW-0524">Neurogenesis</keyword>
<dbReference type="FunFam" id="4.10.280.10:FF:000029">
    <property type="entry name" value="Achaete-scute family bHLH transcription factor 1"/>
    <property type="match status" value="1"/>
</dbReference>
<comment type="subunit">
    <text evidence="2">Efficient DNA binding requires dimerization with another bHLH protein.</text>
</comment>
<dbReference type="PANTHER" id="PTHR23349">
    <property type="entry name" value="BASIC HELIX-LOOP-HELIX TRANSCRIPTION FACTOR, TWIST"/>
    <property type="match status" value="1"/>
</dbReference>
<dbReference type="GO" id="GO:0021575">
    <property type="term" value="P:hindbrain morphogenesis"/>
    <property type="evidence" value="ECO:0007669"/>
    <property type="project" value="UniProtKB-ARBA"/>
</dbReference>
<dbReference type="Gene3D" id="4.10.280.10">
    <property type="entry name" value="Helix-loop-helix DNA-binding domain"/>
    <property type="match status" value="1"/>
</dbReference>
<dbReference type="Pfam" id="PF00010">
    <property type="entry name" value="HLH"/>
    <property type="match status" value="1"/>
</dbReference>
<dbReference type="Proteomes" id="UP000694580">
    <property type="component" value="Chromosome 16"/>
</dbReference>
<evidence type="ECO:0000259" key="7">
    <source>
        <dbReference type="PROSITE" id="PS50888"/>
    </source>
</evidence>
<evidence type="ECO:0000313" key="8">
    <source>
        <dbReference type="Ensembl" id="ENSDCDP00010059951.1"/>
    </source>
</evidence>
<dbReference type="SMART" id="SM00353">
    <property type="entry name" value="HLH"/>
    <property type="match status" value="1"/>
</dbReference>
<accession>A0AAY4ERW7</accession>
<reference evidence="8" key="3">
    <citation type="submission" date="2025-09" db="UniProtKB">
        <authorList>
            <consortium name="Ensembl"/>
        </authorList>
    </citation>
    <scope>IDENTIFICATION</scope>
</reference>
<dbReference type="SUPFAM" id="SSF47459">
    <property type="entry name" value="HLH, helix-loop-helix DNA-binding domain"/>
    <property type="match status" value="1"/>
</dbReference>
<dbReference type="GO" id="GO:0005634">
    <property type="term" value="C:nucleus"/>
    <property type="evidence" value="ECO:0007669"/>
    <property type="project" value="UniProtKB-SubCell"/>
</dbReference>
<keyword evidence="9" id="KW-1185">Reference proteome</keyword>
<dbReference type="InterPro" id="IPR050283">
    <property type="entry name" value="E-box_TF_Regulators"/>
</dbReference>
<dbReference type="InterPro" id="IPR011598">
    <property type="entry name" value="bHLH_dom"/>
</dbReference>
<dbReference type="GO" id="GO:0000977">
    <property type="term" value="F:RNA polymerase II transcription regulatory region sequence-specific DNA binding"/>
    <property type="evidence" value="ECO:0007669"/>
    <property type="project" value="TreeGrafter"/>
</dbReference>
<keyword evidence="5" id="KW-0539">Nucleus</keyword>
<evidence type="ECO:0000256" key="3">
    <source>
        <dbReference type="ARBA" id="ARBA00022902"/>
    </source>
</evidence>
<dbReference type="GO" id="GO:0000981">
    <property type="term" value="F:DNA-binding transcription factor activity, RNA polymerase II-specific"/>
    <property type="evidence" value="ECO:0007669"/>
    <property type="project" value="TreeGrafter"/>
</dbReference>
<dbReference type="InterPro" id="IPR036638">
    <property type="entry name" value="HLH_DNA-bd_sf"/>
</dbReference>
<evidence type="ECO:0000256" key="1">
    <source>
        <dbReference type="ARBA" id="ARBA00004123"/>
    </source>
</evidence>
<evidence type="ECO:0000256" key="5">
    <source>
        <dbReference type="ARBA" id="ARBA00023242"/>
    </source>
</evidence>
<sequence>MRGAGCCILRTHGRPCRSESQPDAMESCAAHGGARRDAASDSKFLGSASKQRKSRTTEPPRPGGPDGPDGPGISTSPHRPGAVARRNERERNRVKQVNVGFQSLRQHVPRGPANRKMSKVETLRSAVEYIRALQRIVDEHDAVGASPSLSSACSADPGYSSDEERELLDFTAWFTTY</sequence>
<name>A0AAY4ERW7_9TELE</name>
<reference evidence="8 9" key="1">
    <citation type="submission" date="2020-06" db="EMBL/GenBank/DDBJ databases">
        <authorList>
            <consortium name="Wellcome Sanger Institute Data Sharing"/>
        </authorList>
    </citation>
    <scope>NUCLEOTIDE SEQUENCE [LARGE SCALE GENOMIC DNA]</scope>
</reference>
<dbReference type="GO" id="GO:0046983">
    <property type="term" value="F:protein dimerization activity"/>
    <property type="evidence" value="ECO:0007669"/>
    <property type="project" value="InterPro"/>
</dbReference>
<feature type="domain" description="BHLH" evidence="7">
    <location>
        <begin position="81"/>
        <end position="133"/>
    </location>
</feature>
<evidence type="ECO:0000256" key="6">
    <source>
        <dbReference type="SAM" id="MobiDB-lite"/>
    </source>
</evidence>
<reference evidence="8" key="2">
    <citation type="submission" date="2025-08" db="UniProtKB">
        <authorList>
            <consortium name="Ensembl"/>
        </authorList>
    </citation>
    <scope>IDENTIFICATION</scope>
</reference>
<protein>
    <recommendedName>
        <fullName evidence="7">BHLH domain-containing protein</fullName>
    </recommendedName>
</protein>
<evidence type="ECO:0000256" key="4">
    <source>
        <dbReference type="ARBA" id="ARBA00023125"/>
    </source>
</evidence>
<keyword evidence="4" id="KW-0238">DNA-binding</keyword>